<keyword evidence="1" id="KW-0732">Signal</keyword>
<dbReference type="SUPFAM" id="SSF54534">
    <property type="entry name" value="FKBP-like"/>
    <property type="match status" value="1"/>
</dbReference>
<dbReference type="InterPro" id="IPR023058">
    <property type="entry name" value="PPIase_PpiC_CS"/>
</dbReference>
<dbReference type="PANTHER" id="PTHR47637:SF1">
    <property type="entry name" value="CHAPERONE SURA"/>
    <property type="match status" value="1"/>
</dbReference>
<dbReference type="Gene3D" id="1.10.4030.10">
    <property type="entry name" value="Porin chaperone SurA, peptide-binding domain"/>
    <property type="match status" value="1"/>
</dbReference>
<sequence>MGRLLALFFTFLFIAVPSYGKVVDFIAAVVNGEPVLYSEVVDYAKKNHIPDLRVARDKVIERKILLTKAKSEGITVSDEELNRALSNFIKNSGFKNKKEFEEALKKEGLTLSDVRKSLREQLLIAKLIAREVKSKISVSDSEVEDVCKKEEGKPLRDVYYIYTKSSDRAEKALELLKNGVPFEKVARELSEDKVTGSRGGYLGKVSPGMLIKPLDSAVWSLKPGSYKEVRTNNGFYIVYVKSEEKGHCDRNRIRQELYMRKFQKALNDYVDKLKREASVKVYM</sequence>
<evidence type="ECO:0000313" key="9">
    <source>
        <dbReference type="Proteomes" id="UP000317315"/>
    </source>
</evidence>
<dbReference type="PANTHER" id="PTHR47637">
    <property type="entry name" value="CHAPERONE SURA"/>
    <property type="match status" value="1"/>
</dbReference>
<name>A0A521B2G2_9BACT</name>
<evidence type="ECO:0000256" key="1">
    <source>
        <dbReference type="ARBA" id="ARBA00022729"/>
    </source>
</evidence>
<dbReference type="InterPro" id="IPR050280">
    <property type="entry name" value="OMP_Chaperone_SurA"/>
</dbReference>
<dbReference type="GO" id="GO:0003755">
    <property type="term" value="F:peptidyl-prolyl cis-trans isomerase activity"/>
    <property type="evidence" value="ECO:0007669"/>
    <property type="project" value="UniProtKB-KW"/>
</dbReference>
<dbReference type="Pfam" id="PF09312">
    <property type="entry name" value="SurA_N"/>
    <property type="match status" value="1"/>
</dbReference>
<evidence type="ECO:0000313" key="8">
    <source>
        <dbReference type="EMBL" id="SMO41229.1"/>
    </source>
</evidence>
<evidence type="ECO:0000256" key="2">
    <source>
        <dbReference type="ARBA" id="ARBA00022764"/>
    </source>
</evidence>
<reference evidence="8 9" key="1">
    <citation type="submission" date="2017-05" db="EMBL/GenBank/DDBJ databases">
        <authorList>
            <person name="Varghese N."/>
            <person name="Submissions S."/>
        </authorList>
    </citation>
    <scope>NUCLEOTIDE SEQUENCE [LARGE SCALE GENOMIC DNA]</scope>
    <source>
        <strain evidence="8 9">DSM 16304</strain>
    </source>
</reference>
<dbReference type="InterPro" id="IPR015391">
    <property type="entry name" value="SurA_N"/>
</dbReference>
<dbReference type="PROSITE" id="PS01096">
    <property type="entry name" value="PPIC_PPIASE_1"/>
    <property type="match status" value="1"/>
</dbReference>
<dbReference type="InterPro" id="IPR027304">
    <property type="entry name" value="Trigger_fact/SurA_dom_sf"/>
</dbReference>
<dbReference type="Pfam" id="PF13616">
    <property type="entry name" value="Rotamase_3"/>
    <property type="match status" value="1"/>
</dbReference>
<organism evidence="8 9">
    <name type="scientific">Balnearium lithotrophicum</name>
    <dbReference type="NCBI Taxonomy" id="223788"/>
    <lineage>
        <taxon>Bacteria</taxon>
        <taxon>Pseudomonadati</taxon>
        <taxon>Aquificota</taxon>
        <taxon>Aquificia</taxon>
        <taxon>Desulfurobacteriales</taxon>
        <taxon>Desulfurobacteriaceae</taxon>
        <taxon>Balnearium</taxon>
    </lineage>
</organism>
<dbReference type="OrthoDB" id="13413at2"/>
<proteinExistence type="predicted"/>
<evidence type="ECO:0000256" key="4">
    <source>
        <dbReference type="ARBA" id="ARBA00023186"/>
    </source>
</evidence>
<dbReference type="AlphaFoldDB" id="A0A521B2G2"/>
<evidence type="ECO:0000256" key="5">
    <source>
        <dbReference type="ARBA" id="ARBA00023235"/>
    </source>
</evidence>
<keyword evidence="5 6" id="KW-0413">Isomerase</keyword>
<keyword evidence="2" id="KW-0574">Periplasm</keyword>
<dbReference type="RefSeq" id="WP_142933993.1">
    <property type="nucleotide sequence ID" value="NZ_FXTM01000003.1"/>
</dbReference>
<keyword evidence="9" id="KW-1185">Reference proteome</keyword>
<evidence type="ECO:0000256" key="3">
    <source>
        <dbReference type="ARBA" id="ARBA00023110"/>
    </source>
</evidence>
<keyword evidence="4" id="KW-0143">Chaperone</keyword>
<dbReference type="Proteomes" id="UP000317315">
    <property type="component" value="Unassembled WGS sequence"/>
</dbReference>
<dbReference type="EMBL" id="FXTM01000003">
    <property type="protein sequence ID" value="SMO41229.1"/>
    <property type="molecule type" value="Genomic_DNA"/>
</dbReference>
<dbReference type="InterPro" id="IPR046357">
    <property type="entry name" value="PPIase_dom_sf"/>
</dbReference>
<dbReference type="SUPFAM" id="SSF109998">
    <property type="entry name" value="Triger factor/SurA peptide-binding domain-like"/>
    <property type="match status" value="1"/>
</dbReference>
<keyword evidence="3 6" id="KW-0697">Rotamase</keyword>
<feature type="domain" description="PpiC" evidence="7">
    <location>
        <begin position="153"/>
        <end position="242"/>
    </location>
</feature>
<evidence type="ECO:0000256" key="6">
    <source>
        <dbReference type="PROSITE-ProRule" id="PRU00278"/>
    </source>
</evidence>
<evidence type="ECO:0000259" key="7">
    <source>
        <dbReference type="PROSITE" id="PS50198"/>
    </source>
</evidence>
<accession>A0A521B2G2</accession>
<protein>
    <submittedName>
        <fullName evidence="8">Peptidyl-prolyl cis-trans isomerase SurA</fullName>
    </submittedName>
</protein>
<dbReference type="Gene3D" id="3.10.50.40">
    <property type="match status" value="1"/>
</dbReference>
<dbReference type="InterPro" id="IPR000297">
    <property type="entry name" value="PPIase_PpiC"/>
</dbReference>
<gene>
    <name evidence="8" type="ORF">SAMN06269117_10383</name>
</gene>
<dbReference type="PROSITE" id="PS50198">
    <property type="entry name" value="PPIC_PPIASE_2"/>
    <property type="match status" value="1"/>
</dbReference>